<organism evidence="1 2">
    <name type="scientific">Sulfobacillus benefaciens</name>
    <dbReference type="NCBI Taxonomy" id="453960"/>
    <lineage>
        <taxon>Bacteria</taxon>
        <taxon>Bacillati</taxon>
        <taxon>Bacillota</taxon>
        <taxon>Clostridia</taxon>
        <taxon>Eubacteriales</taxon>
        <taxon>Clostridiales Family XVII. Incertae Sedis</taxon>
        <taxon>Sulfobacillus</taxon>
    </lineage>
</organism>
<name>A0A2T2X6N0_9FIRM</name>
<dbReference type="EMBL" id="PXYW01000084">
    <property type="protein sequence ID" value="PSR30164.1"/>
    <property type="molecule type" value="Genomic_DNA"/>
</dbReference>
<proteinExistence type="predicted"/>
<accession>A0A2T2X6N0</accession>
<comment type="caution">
    <text evidence="1">The sequence shown here is derived from an EMBL/GenBank/DDBJ whole genome shotgun (WGS) entry which is preliminary data.</text>
</comment>
<evidence type="ECO:0000313" key="2">
    <source>
        <dbReference type="Proteomes" id="UP000242972"/>
    </source>
</evidence>
<sequence length="99" mass="10924">MTTLLNTYSISLVLRLINTTHTHWWRVSQGLDSMGSPLHFWAEVLVPPAVSLEPGDLVRCTVTVHQYLTDGHVLSCRSVLTDLTRLADSVTVTAPSLPL</sequence>
<protein>
    <submittedName>
        <fullName evidence="1">Uncharacterized protein</fullName>
    </submittedName>
</protein>
<dbReference type="AlphaFoldDB" id="A0A2T2X6N0"/>
<gene>
    <name evidence="1" type="ORF">C7B46_18195</name>
</gene>
<reference evidence="1 2" key="1">
    <citation type="journal article" date="2014" name="BMC Genomics">
        <title>Comparison of environmental and isolate Sulfobacillus genomes reveals diverse carbon, sulfur, nitrogen, and hydrogen metabolisms.</title>
        <authorList>
            <person name="Justice N.B."/>
            <person name="Norman A."/>
            <person name="Brown C.T."/>
            <person name="Singh A."/>
            <person name="Thomas B.C."/>
            <person name="Banfield J.F."/>
        </authorList>
    </citation>
    <scope>NUCLEOTIDE SEQUENCE [LARGE SCALE GENOMIC DNA]</scope>
    <source>
        <strain evidence="1">AMDSBA4</strain>
    </source>
</reference>
<evidence type="ECO:0000313" key="1">
    <source>
        <dbReference type="EMBL" id="PSR30164.1"/>
    </source>
</evidence>
<dbReference type="Proteomes" id="UP000242972">
    <property type="component" value="Unassembled WGS sequence"/>
</dbReference>